<dbReference type="AlphaFoldDB" id="A0A382QVC9"/>
<dbReference type="EMBL" id="UINC01117190">
    <property type="protein sequence ID" value="SVC89449.1"/>
    <property type="molecule type" value="Genomic_DNA"/>
</dbReference>
<evidence type="ECO:0008006" key="2">
    <source>
        <dbReference type="Google" id="ProtNLM"/>
    </source>
</evidence>
<dbReference type="InterPro" id="IPR036514">
    <property type="entry name" value="SGNH_hydro_sf"/>
</dbReference>
<protein>
    <recommendedName>
        <fullName evidence="2">SGNH hydrolase-type esterase domain-containing protein</fullName>
    </recommendedName>
</protein>
<accession>A0A382QVC9</accession>
<organism evidence="1">
    <name type="scientific">marine metagenome</name>
    <dbReference type="NCBI Taxonomy" id="408172"/>
    <lineage>
        <taxon>unclassified sequences</taxon>
        <taxon>metagenomes</taxon>
        <taxon>ecological metagenomes</taxon>
    </lineage>
</organism>
<gene>
    <name evidence="1" type="ORF">METZ01_LOCUS342303</name>
</gene>
<evidence type="ECO:0000313" key="1">
    <source>
        <dbReference type="EMBL" id="SVC89449.1"/>
    </source>
</evidence>
<dbReference type="SUPFAM" id="SSF52266">
    <property type="entry name" value="SGNH hydrolase"/>
    <property type="match status" value="1"/>
</dbReference>
<dbReference type="Gene3D" id="3.40.50.1110">
    <property type="entry name" value="SGNH hydrolase"/>
    <property type="match status" value="1"/>
</dbReference>
<proteinExistence type="predicted"/>
<sequence>MRCPLKGTRSGGAPGNSQYSLFTLTSLAGWLGQFENSDVVHWNNGLRDIGHNPNRAPVQMPLGVYTSNLGFIGRQLLATGATVVFAIPVNEFHAIVSSDIERFLSADQLHLSDEGKQACADAVCGAVRTQVQS</sequence>
<reference evidence="1" key="1">
    <citation type="submission" date="2018-05" db="EMBL/GenBank/DDBJ databases">
        <authorList>
            <person name="Lanie J.A."/>
            <person name="Ng W.-L."/>
            <person name="Kazmierczak K.M."/>
            <person name="Andrzejewski T.M."/>
            <person name="Davidsen T.M."/>
            <person name="Wayne K.J."/>
            <person name="Tettelin H."/>
            <person name="Glass J.I."/>
            <person name="Rusch D."/>
            <person name="Podicherti R."/>
            <person name="Tsui H.-C.T."/>
            <person name="Winkler M.E."/>
        </authorList>
    </citation>
    <scope>NUCLEOTIDE SEQUENCE</scope>
</reference>
<name>A0A382QVC9_9ZZZZ</name>